<dbReference type="Proteomes" id="UP000002710">
    <property type="component" value="Chromosome"/>
</dbReference>
<dbReference type="EC" id="5.1.3.2" evidence="3"/>
<dbReference type="SUPFAM" id="SSF51735">
    <property type="entry name" value="NAD(P)-binding Rossmann-fold domains"/>
    <property type="match status" value="1"/>
</dbReference>
<dbReference type="GO" id="GO:0003978">
    <property type="term" value="F:UDP-glucose 4-epimerase activity"/>
    <property type="evidence" value="ECO:0007669"/>
    <property type="project" value="UniProtKB-EC"/>
</dbReference>
<organism evidence="3 4">
    <name type="scientific">Oleidesulfovibrio alaskensis (strain ATCC BAA-1058 / DSM 17464 / G20)</name>
    <name type="common">Desulfovibrio alaskensis</name>
    <dbReference type="NCBI Taxonomy" id="207559"/>
    <lineage>
        <taxon>Bacteria</taxon>
        <taxon>Pseudomonadati</taxon>
        <taxon>Thermodesulfobacteriota</taxon>
        <taxon>Desulfovibrionia</taxon>
        <taxon>Desulfovibrionales</taxon>
        <taxon>Desulfovibrionaceae</taxon>
        <taxon>Oleidesulfovibrio</taxon>
    </lineage>
</organism>
<accession>Q316B8</accession>
<dbReference type="InterPro" id="IPR001509">
    <property type="entry name" value="Epimerase_deHydtase"/>
</dbReference>
<dbReference type="Gene3D" id="3.40.50.720">
    <property type="entry name" value="NAD(P)-binding Rossmann-like Domain"/>
    <property type="match status" value="1"/>
</dbReference>
<reference evidence="3 4" key="1">
    <citation type="journal article" date="2011" name="J. Bacteriol.">
        <title>Complete genome sequence and updated annotation of Desulfovibrio alaskensis G20.</title>
        <authorList>
            <person name="Hauser L.J."/>
            <person name="Land M.L."/>
            <person name="Brown S.D."/>
            <person name="Larimer F."/>
            <person name="Keller K.L."/>
            <person name="Rapp-Giles B.J."/>
            <person name="Price M.N."/>
            <person name="Lin M."/>
            <person name="Bruce D.C."/>
            <person name="Detter J.C."/>
            <person name="Tapia R."/>
            <person name="Han C.S."/>
            <person name="Goodwin L.A."/>
            <person name="Cheng J.F."/>
            <person name="Pitluck S."/>
            <person name="Copeland A."/>
            <person name="Lucas S."/>
            <person name="Nolan M."/>
            <person name="Lapidus A.L."/>
            <person name="Palumbo A.V."/>
            <person name="Wall J.D."/>
        </authorList>
    </citation>
    <scope>NUCLEOTIDE SEQUENCE [LARGE SCALE GENOMIC DNA]</scope>
    <source>
        <strain evidence="4">ATCC BAA 1058 / DSM 17464 / G20</strain>
    </source>
</reference>
<dbReference type="InterPro" id="IPR036291">
    <property type="entry name" value="NAD(P)-bd_dom_sf"/>
</dbReference>
<evidence type="ECO:0000313" key="4">
    <source>
        <dbReference type="Proteomes" id="UP000002710"/>
    </source>
</evidence>
<evidence type="ECO:0000313" key="3">
    <source>
        <dbReference type="EMBL" id="ABB37228.1"/>
    </source>
</evidence>
<dbReference type="eggNOG" id="COG0451">
    <property type="taxonomic scope" value="Bacteria"/>
</dbReference>
<dbReference type="STRING" id="207559.Dde_0427"/>
<dbReference type="AlphaFoldDB" id="Q316B8"/>
<dbReference type="EMBL" id="CP000112">
    <property type="protein sequence ID" value="ABB37228.1"/>
    <property type="molecule type" value="Genomic_DNA"/>
</dbReference>
<dbReference type="HOGENOM" id="CLU_007383_1_7_7"/>
<comment type="similarity">
    <text evidence="1">Belongs to the NAD(P)-dependent epimerase/dehydratase family.</text>
</comment>
<evidence type="ECO:0000256" key="1">
    <source>
        <dbReference type="ARBA" id="ARBA00007637"/>
    </source>
</evidence>
<dbReference type="KEGG" id="dde:Dde_0427"/>
<name>Q316B8_OLEA2</name>
<sequence length="305" mass="33206">MVKTVLVTGVNGFIGSHVAALLGKSHRVYGTGGAPACSVPLAGYRQMVLPDPQLAAFMRQVRPDVVVHCAGRGSIPFSVNHPAEDFDAGPRLVAHVLDSMRRAAVPARFFFPSSAAVYGNPERLPVSEDAPLCPVSPYGCHKVLSEKLISQYHSLYGIEYVVLRVFSCYGEGLSKQLLWDAAVKACAGRVELSGTGEETRDFIHVHDLARLAELLMLRDVSCVTLNAASGRQVSVKELAGLLMRGLEADVPVLFSGAQRQGDPLRWQADVARMQSLGFEPHISLEEGVRRFARWFRQQGARRNGS</sequence>
<feature type="domain" description="NAD-dependent epimerase/dehydratase" evidence="2">
    <location>
        <begin position="5"/>
        <end position="217"/>
    </location>
</feature>
<dbReference type="SMR" id="Q316B8"/>
<gene>
    <name evidence="3" type="ordered locus">Dde_0427</name>
</gene>
<protein>
    <submittedName>
        <fullName evidence="3">UDP-glucose 4-epimerase</fullName>
        <ecNumber evidence="3">5.1.3.2</ecNumber>
    </submittedName>
</protein>
<dbReference type="Pfam" id="PF01370">
    <property type="entry name" value="Epimerase"/>
    <property type="match status" value="1"/>
</dbReference>
<proteinExistence type="inferred from homology"/>
<keyword evidence="4" id="KW-1185">Reference proteome</keyword>
<dbReference type="PANTHER" id="PTHR43000">
    <property type="entry name" value="DTDP-D-GLUCOSE 4,6-DEHYDRATASE-RELATED"/>
    <property type="match status" value="1"/>
</dbReference>
<evidence type="ECO:0000259" key="2">
    <source>
        <dbReference type="Pfam" id="PF01370"/>
    </source>
</evidence>
<keyword evidence="3" id="KW-0413">Isomerase</keyword>